<feature type="transmembrane region" description="Helical" evidence="2">
    <location>
        <begin position="114"/>
        <end position="143"/>
    </location>
</feature>
<gene>
    <name evidence="3" type="ORF">BUALT_Bualt12G0090700</name>
</gene>
<keyword evidence="2" id="KW-1133">Transmembrane helix</keyword>
<feature type="compositionally biased region" description="Polar residues" evidence="1">
    <location>
        <begin position="1"/>
        <end position="16"/>
    </location>
</feature>
<keyword evidence="4" id="KW-1185">Reference proteome</keyword>
<evidence type="ECO:0000256" key="2">
    <source>
        <dbReference type="SAM" id="Phobius"/>
    </source>
</evidence>
<comment type="caution">
    <text evidence="3">The sequence shown here is derived from an EMBL/GenBank/DDBJ whole genome shotgun (WGS) entry which is preliminary data.</text>
</comment>
<feature type="region of interest" description="Disordered" evidence="1">
    <location>
        <begin position="1"/>
        <end position="90"/>
    </location>
</feature>
<feature type="compositionally biased region" description="Basic and acidic residues" evidence="1">
    <location>
        <begin position="62"/>
        <end position="81"/>
    </location>
</feature>
<protein>
    <submittedName>
        <fullName evidence="3">Uncharacterized protein</fullName>
    </submittedName>
</protein>
<reference evidence="3" key="1">
    <citation type="submission" date="2019-10" db="EMBL/GenBank/DDBJ databases">
        <authorList>
            <person name="Zhang R."/>
            <person name="Pan Y."/>
            <person name="Wang J."/>
            <person name="Ma R."/>
            <person name="Yu S."/>
        </authorList>
    </citation>
    <scope>NUCLEOTIDE SEQUENCE</scope>
    <source>
        <strain evidence="3">LA-IB0</strain>
        <tissue evidence="3">Leaf</tissue>
    </source>
</reference>
<keyword evidence="2" id="KW-0812">Transmembrane</keyword>
<dbReference type="EMBL" id="WHWC01000012">
    <property type="protein sequence ID" value="KAG8372669.1"/>
    <property type="molecule type" value="Genomic_DNA"/>
</dbReference>
<proteinExistence type="predicted"/>
<accession>A0AAV6WRF6</accession>
<dbReference type="AlphaFoldDB" id="A0AAV6WRF6"/>
<evidence type="ECO:0000313" key="4">
    <source>
        <dbReference type="Proteomes" id="UP000826271"/>
    </source>
</evidence>
<evidence type="ECO:0000256" key="1">
    <source>
        <dbReference type="SAM" id="MobiDB-lite"/>
    </source>
</evidence>
<dbReference type="Proteomes" id="UP000826271">
    <property type="component" value="Unassembled WGS sequence"/>
</dbReference>
<evidence type="ECO:0000313" key="3">
    <source>
        <dbReference type="EMBL" id="KAG8372669.1"/>
    </source>
</evidence>
<feature type="transmembrane region" description="Helical" evidence="2">
    <location>
        <begin position="198"/>
        <end position="221"/>
    </location>
</feature>
<feature type="compositionally biased region" description="Polar residues" evidence="1">
    <location>
        <begin position="38"/>
        <end position="53"/>
    </location>
</feature>
<keyword evidence="2" id="KW-0472">Membrane</keyword>
<name>A0AAV6WRF6_9LAMI</name>
<organism evidence="3 4">
    <name type="scientific">Buddleja alternifolia</name>
    <dbReference type="NCBI Taxonomy" id="168488"/>
    <lineage>
        <taxon>Eukaryota</taxon>
        <taxon>Viridiplantae</taxon>
        <taxon>Streptophyta</taxon>
        <taxon>Embryophyta</taxon>
        <taxon>Tracheophyta</taxon>
        <taxon>Spermatophyta</taxon>
        <taxon>Magnoliopsida</taxon>
        <taxon>eudicotyledons</taxon>
        <taxon>Gunneridae</taxon>
        <taxon>Pentapetalae</taxon>
        <taxon>asterids</taxon>
        <taxon>lamiids</taxon>
        <taxon>Lamiales</taxon>
        <taxon>Scrophulariaceae</taxon>
        <taxon>Buddlejeae</taxon>
        <taxon>Buddleja</taxon>
    </lineage>
</organism>
<sequence>MNSDLTRWRTSNLKQQGDSSSYGDSDELVNLGQPTRFLPSQGNPEDPASSQRASLLAVQDFEDPRKRASEEASKEGQSYKEEIEDNSQSGNARKLVDKRLDGNSLLGKLSKLGLAPILLCVIFLMLVTYMHSVVTAAGLILFYRCSSKDPGYIRMNVHDSENVKDDEPLLKIEINNPALLAGNWSQLCATCKKNKWDFFLFLVLEVVAMLIKGAVALTRVLTDPLAPSTFGAWLSHAGN</sequence>